<evidence type="ECO:0000256" key="1">
    <source>
        <dbReference type="SAM" id="MobiDB-lite"/>
    </source>
</evidence>
<dbReference type="FunFam" id="1.20.5.170:FF:000125">
    <property type="entry name" value="LAS1-like, ribosome biogenesis factor"/>
    <property type="match status" value="1"/>
</dbReference>
<dbReference type="SMART" id="SM00338">
    <property type="entry name" value="BRLZ"/>
    <property type="match status" value="1"/>
</dbReference>
<gene>
    <name evidence="3" type="ORF">MATL_G00040040</name>
</gene>
<dbReference type="Gene3D" id="1.20.5.170">
    <property type="match status" value="1"/>
</dbReference>
<keyword evidence="4" id="KW-1185">Reference proteome</keyword>
<dbReference type="Proteomes" id="UP001046870">
    <property type="component" value="Chromosome 3"/>
</dbReference>
<dbReference type="PROSITE" id="PS50217">
    <property type="entry name" value="BZIP"/>
    <property type="match status" value="1"/>
</dbReference>
<feature type="region of interest" description="Disordered" evidence="1">
    <location>
        <begin position="1"/>
        <end position="57"/>
    </location>
</feature>
<evidence type="ECO:0000313" key="4">
    <source>
        <dbReference type="Proteomes" id="UP001046870"/>
    </source>
</evidence>
<evidence type="ECO:0000313" key="3">
    <source>
        <dbReference type="EMBL" id="KAG7483595.1"/>
    </source>
</evidence>
<reference evidence="3" key="1">
    <citation type="submission" date="2021-01" db="EMBL/GenBank/DDBJ databases">
        <authorList>
            <person name="Zahm M."/>
            <person name="Roques C."/>
            <person name="Cabau C."/>
            <person name="Klopp C."/>
            <person name="Donnadieu C."/>
            <person name="Jouanno E."/>
            <person name="Lampietro C."/>
            <person name="Louis A."/>
            <person name="Herpin A."/>
            <person name="Echchiki A."/>
            <person name="Berthelot C."/>
            <person name="Parey E."/>
            <person name="Roest-Crollius H."/>
            <person name="Braasch I."/>
            <person name="Postlethwait J."/>
            <person name="Bobe J."/>
            <person name="Montfort J."/>
            <person name="Bouchez O."/>
            <person name="Begum T."/>
            <person name="Mejri S."/>
            <person name="Adams A."/>
            <person name="Chen W.-J."/>
            <person name="Guiguen Y."/>
        </authorList>
    </citation>
    <scope>NUCLEOTIDE SEQUENCE</scope>
    <source>
        <strain evidence="3">YG-15Mar2019-1</strain>
        <tissue evidence="3">Brain</tissue>
    </source>
</reference>
<dbReference type="SUPFAM" id="SSF57959">
    <property type="entry name" value="Leucine zipper domain"/>
    <property type="match status" value="1"/>
</dbReference>
<dbReference type="InterPro" id="IPR004827">
    <property type="entry name" value="bZIP"/>
</dbReference>
<dbReference type="InterPro" id="IPR046347">
    <property type="entry name" value="bZIP_sf"/>
</dbReference>
<feature type="compositionally biased region" description="Basic and acidic residues" evidence="1">
    <location>
        <begin position="168"/>
        <end position="190"/>
    </location>
</feature>
<feature type="compositionally biased region" description="Basic and acidic residues" evidence="1">
    <location>
        <begin position="109"/>
        <end position="118"/>
    </location>
</feature>
<name>A0A9D3TAX5_MEGAT</name>
<evidence type="ECO:0000259" key="2">
    <source>
        <dbReference type="PROSITE" id="PS50217"/>
    </source>
</evidence>
<feature type="region of interest" description="Disordered" evidence="1">
    <location>
        <begin position="166"/>
        <end position="204"/>
    </location>
</feature>
<feature type="region of interest" description="Disordered" evidence="1">
    <location>
        <begin position="81"/>
        <end position="123"/>
    </location>
</feature>
<dbReference type="Pfam" id="PF00170">
    <property type="entry name" value="bZIP_1"/>
    <property type="match status" value="1"/>
</dbReference>
<protein>
    <recommendedName>
        <fullName evidence="2">BZIP domain-containing protein</fullName>
    </recommendedName>
</protein>
<dbReference type="OrthoDB" id="6606299at2759"/>
<dbReference type="CDD" id="cd14706">
    <property type="entry name" value="bZIP_CREBZF"/>
    <property type="match status" value="1"/>
</dbReference>
<feature type="compositionally biased region" description="Low complexity" evidence="1">
    <location>
        <begin position="81"/>
        <end position="92"/>
    </location>
</feature>
<feature type="domain" description="BZIP" evidence="2">
    <location>
        <begin position="134"/>
        <end position="191"/>
    </location>
</feature>
<dbReference type="EMBL" id="JAFDVH010000003">
    <property type="protein sequence ID" value="KAG7483595.1"/>
    <property type="molecule type" value="Genomic_DNA"/>
</dbReference>
<sequence length="204" mass="22444">MITRKRARIGPKSEPEPEATSCPVDDASELIEVSDYVQTSPEQRFSPESEESPDLDLDDFFSMDEFNWQLDKDTLSSLLDLGESGLPDLSSPALKGSKSDSLPGMGRADGVRSLKAHDGGVVQKPGCKNTVPGRINKNAIAARLNRLKKKEYVNGLESKVTSLASENRSLRQENEHLNKRVEELEDETRSPTKTTTITPCRGKG</sequence>
<accession>A0A9D3TAX5</accession>
<dbReference type="GO" id="GO:0003700">
    <property type="term" value="F:DNA-binding transcription factor activity"/>
    <property type="evidence" value="ECO:0007669"/>
    <property type="project" value="InterPro"/>
</dbReference>
<dbReference type="AlphaFoldDB" id="A0A9D3TAX5"/>
<proteinExistence type="predicted"/>
<organism evidence="3 4">
    <name type="scientific">Megalops atlanticus</name>
    <name type="common">Tarpon</name>
    <name type="synonym">Clupea gigantea</name>
    <dbReference type="NCBI Taxonomy" id="7932"/>
    <lineage>
        <taxon>Eukaryota</taxon>
        <taxon>Metazoa</taxon>
        <taxon>Chordata</taxon>
        <taxon>Craniata</taxon>
        <taxon>Vertebrata</taxon>
        <taxon>Euteleostomi</taxon>
        <taxon>Actinopterygii</taxon>
        <taxon>Neopterygii</taxon>
        <taxon>Teleostei</taxon>
        <taxon>Elopiformes</taxon>
        <taxon>Megalopidae</taxon>
        <taxon>Megalops</taxon>
    </lineage>
</organism>
<comment type="caution">
    <text evidence="3">The sequence shown here is derived from an EMBL/GenBank/DDBJ whole genome shotgun (WGS) entry which is preliminary data.</text>
</comment>
<feature type="compositionally biased region" description="Acidic residues" evidence="1">
    <location>
        <begin position="48"/>
        <end position="57"/>
    </location>
</feature>